<dbReference type="InterPro" id="IPR011006">
    <property type="entry name" value="CheY-like_superfamily"/>
</dbReference>
<dbReference type="PROSITE" id="PS50110">
    <property type="entry name" value="RESPONSE_REGULATORY"/>
    <property type="match status" value="1"/>
</dbReference>
<comment type="caution">
    <text evidence="4">The sequence shown here is derived from an EMBL/GenBank/DDBJ whole genome shotgun (WGS) entry which is preliminary data.</text>
</comment>
<dbReference type="PANTHER" id="PTHR44591">
    <property type="entry name" value="STRESS RESPONSE REGULATOR PROTEIN 1"/>
    <property type="match status" value="1"/>
</dbReference>
<dbReference type="Pfam" id="PF00072">
    <property type="entry name" value="Response_reg"/>
    <property type="match status" value="1"/>
</dbReference>
<sequence>MTVLLIAEDDDDIRAVLERIFRRTGFSVLVAADGRQALRMAVEARPELILTDLDMPGLTGLELCRAVRAEPALNEVPVALISGSLTPGDPRAVEAQACAVVLKPFTGPLLVTEIESLVRAGRHPHPDIGSRCPLAAARVTAAPRPGPVRPAGEGDEQITTTFVAAAGRSNPAQWRCGGAARRG</sequence>
<dbReference type="SMART" id="SM00448">
    <property type="entry name" value="REC"/>
    <property type="match status" value="1"/>
</dbReference>
<proteinExistence type="predicted"/>
<evidence type="ECO:0000259" key="3">
    <source>
        <dbReference type="PROSITE" id="PS50110"/>
    </source>
</evidence>
<evidence type="ECO:0000313" key="4">
    <source>
        <dbReference type="EMBL" id="GIE47683.1"/>
    </source>
</evidence>
<dbReference type="SUPFAM" id="SSF52172">
    <property type="entry name" value="CheY-like"/>
    <property type="match status" value="1"/>
</dbReference>
<gene>
    <name evidence="4" type="ORF">Ani05nite_12170</name>
</gene>
<accession>A0A919JBJ7</accession>
<dbReference type="GO" id="GO:0000160">
    <property type="term" value="P:phosphorelay signal transduction system"/>
    <property type="evidence" value="ECO:0007669"/>
    <property type="project" value="InterPro"/>
</dbReference>
<dbReference type="AlphaFoldDB" id="A0A919JBJ7"/>
<evidence type="ECO:0000256" key="2">
    <source>
        <dbReference type="PROSITE-ProRule" id="PRU00169"/>
    </source>
</evidence>
<reference evidence="4" key="1">
    <citation type="submission" date="2021-01" db="EMBL/GenBank/DDBJ databases">
        <title>Whole genome shotgun sequence of Actinoplanes nipponensis NBRC 14063.</title>
        <authorList>
            <person name="Komaki H."/>
            <person name="Tamura T."/>
        </authorList>
    </citation>
    <scope>NUCLEOTIDE SEQUENCE</scope>
    <source>
        <strain evidence="4">NBRC 14063</strain>
    </source>
</reference>
<feature type="modified residue" description="4-aspartylphosphate" evidence="2">
    <location>
        <position position="52"/>
    </location>
</feature>
<dbReference type="InterPro" id="IPR050595">
    <property type="entry name" value="Bact_response_regulator"/>
</dbReference>
<dbReference type="RefSeq" id="WP_203765873.1">
    <property type="nucleotide sequence ID" value="NZ_BAAAYJ010000065.1"/>
</dbReference>
<evidence type="ECO:0000256" key="1">
    <source>
        <dbReference type="ARBA" id="ARBA00022553"/>
    </source>
</evidence>
<protein>
    <recommendedName>
        <fullName evidence="3">Response regulatory domain-containing protein</fullName>
    </recommendedName>
</protein>
<evidence type="ECO:0000313" key="5">
    <source>
        <dbReference type="Proteomes" id="UP000647172"/>
    </source>
</evidence>
<dbReference type="CDD" id="cd00156">
    <property type="entry name" value="REC"/>
    <property type="match status" value="1"/>
</dbReference>
<dbReference type="EMBL" id="BOMQ01000016">
    <property type="protein sequence ID" value="GIE47683.1"/>
    <property type="molecule type" value="Genomic_DNA"/>
</dbReference>
<name>A0A919JBJ7_9ACTN</name>
<dbReference type="PANTHER" id="PTHR44591:SF3">
    <property type="entry name" value="RESPONSE REGULATORY DOMAIN-CONTAINING PROTEIN"/>
    <property type="match status" value="1"/>
</dbReference>
<dbReference type="Proteomes" id="UP000647172">
    <property type="component" value="Unassembled WGS sequence"/>
</dbReference>
<keyword evidence="5" id="KW-1185">Reference proteome</keyword>
<keyword evidence="1 2" id="KW-0597">Phosphoprotein</keyword>
<organism evidence="4 5">
    <name type="scientific">Actinoplanes nipponensis</name>
    <dbReference type="NCBI Taxonomy" id="135950"/>
    <lineage>
        <taxon>Bacteria</taxon>
        <taxon>Bacillati</taxon>
        <taxon>Actinomycetota</taxon>
        <taxon>Actinomycetes</taxon>
        <taxon>Micromonosporales</taxon>
        <taxon>Micromonosporaceae</taxon>
        <taxon>Actinoplanes</taxon>
    </lineage>
</organism>
<feature type="domain" description="Response regulatory" evidence="3">
    <location>
        <begin position="3"/>
        <end position="118"/>
    </location>
</feature>
<dbReference type="Gene3D" id="3.40.50.2300">
    <property type="match status" value="1"/>
</dbReference>
<dbReference type="InterPro" id="IPR001789">
    <property type="entry name" value="Sig_transdc_resp-reg_receiver"/>
</dbReference>